<feature type="non-terminal residue" evidence="1">
    <location>
        <position position="1"/>
    </location>
</feature>
<organism evidence="1 2">
    <name type="scientific">Ambrosia artemisiifolia</name>
    <name type="common">Common ragweed</name>
    <dbReference type="NCBI Taxonomy" id="4212"/>
    <lineage>
        <taxon>Eukaryota</taxon>
        <taxon>Viridiplantae</taxon>
        <taxon>Streptophyta</taxon>
        <taxon>Embryophyta</taxon>
        <taxon>Tracheophyta</taxon>
        <taxon>Spermatophyta</taxon>
        <taxon>Magnoliopsida</taxon>
        <taxon>eudicotyledons</taxon>
        <taxon>Gunneridae</taxon>
        <taxon>Pentapetalae</taxon>
        <taxon>asterids</taxon>
        <taxon>campanulids</taxon>
        <taxon>Asterales</taxon>
        <taxon>Asteraceae</taxon>
        <taxon>Asteroideae</taxon>
        <taxon>Heliantheae alliance</taxon>
        <taxon>Heliantheae</taxon>
        <taxon>Ambrosia</taxon>
    </lineage>
</organism>
<accession>A0AAD5D024</accession>
<dbReference type="Proteomes" id="UP001206925">
    <property type="component" value="Unassembled WGS sequence"/>
</dbReference>
<dbReference type="AlphaFoldDB" id="A0AAD5D024"/>
<protein>
    <submittedName>
        <fullName evidence="1">Uncharacterized protein</fullName>
    </submittedName>
</protein>
<comment type="caution">
    <text evidence="1">The sequence shown here is derived from an EMBL/GenBank/DDBJ whole genome shotgun (WGS) entry which is preliminary data.</text>
</comment>
<dbReference type="PANTHER" id="PTHR47025">
    <property type="entry name" value="AUTOIMMUNE REGULATOR"/>
    <property type="match status" value="1"/>
</dbReference>
<reference evidence="1" key="1">
    <citation type="submission" date="2022-06" db="EMBL/GenBank/DDBJ databases">
        <title>Uncovering the hologenomic basis of an extraordinary plant invasion.</title>
        <authorList>
            <person name="Bieker V.C."/>
            <person name="Martin M.D."/>
            <person name="Gilbert T."/>
            <person name="Hodgins K."/>
            <person name="Battlay P."/>
            <person name="Petersen B."/>
            <person name="Wilson J."/>
        </authorList>
    </citation>
    <scope>NUCLEOTIDE SEQUENCE</scope>
    <source>
        <strain evidence="1">AA19_3_7</strain>
        <tissue evidence="1">Leaf</tissue>
    </source>
</reference>
<dbReference type="GO" id="GO:0042393">
    <property type="term" value="F:histone binding"/>
    <property type="evidence" value="ECO:0007669"/>
    <property type="project" value="TreeGrafter"/>
</dbReference>
<sequence length="234" mass="26594">AVGSPVGVEKRRKMEKVKMKEEDEKRWANKAIFLYCFIHHHHHHHLNAECFITALNQTIQSPLLSLAASHSHRFHRSSTPSSSSKFLHLGIMDMDLPKEQSRKKVVKKSSVSNIRQRAHKKDQKKHRSVLQERKLPDGLELSYILDEKDCFNPIIDSVTGEDFIPSMAYGSKVITAGMFRVFGREFAELPIVATSRPNQGKLKVKKLVIPAADNAKGMWTKKFGFKKVPPGTKT</sequence>
<dbReference type="EMBL" id="JAMZMK010005882">
    <property type="protein sequence ID" value="KAI7751516.1"/>
    <property type="molecule type" value="Genomic_DNA"/>
</dbReference>
<keyword evidence="2" id="KW-1185">Reference proteome</keyword>
<dbReference type="GO" id="GO:0045944">
    <property type="term" value="P:positive regulation of transcription by RNA polymerase II"/>
    <property type="evidence" value="ECO:0007669"/>
    <property type="project" value="TreeGrafter"/>
</dbReference>
<evidence type="ECO:0000313" key="2">
    <source>
        <dbReference type="Proteomes" id="UP001206925"/>
    </source>
</evidence>
<dbReference type="PANTHER" id="PTHR47025:SF26">
    <property type="entry name" value="ZINC FINGER, RING_FYVE_PHD-TYPE, ACYL-COA N-ACYLTRANSFERASE, JAS TPL-BINDING DOMAIN PROTEIN-RELATED"/>
    <property type="match status" value="1"/>
</dbReference>
<evidence type="ECO:0000313" key="1">
    <source>
        <dbReference type="EMBL" id="KAI7751516.1"/>
    </source>
</evidence>
<proteinExistence type="predicted"/>
<gene>
    <name evidence="1" type="ORF">M8C21_022428</name>
</gene>
<dbReference type="GO" id="GO:0005634">
    <property type="term" value="C:nucleus"/>
    <property type="evidence" value="ECO:0007669"/>
    <property type="project" value="TreeGrafter"/>
</dbReference>
<name>A0AAD5D024_AMBAR</name>
<dbReference type="GO" id="GO:0003682">
    <property type="term" value="F:chromatin binding"/>
    <property type="evidence" value="ECO:0007669"/>
    <property type="project" value="TreeGrafter"/>
</dbReference>
<dbReference type="GO" id="GO:0000977">
    <property type="term" value="F:RNA polymerase II transcription regulatory region sequence-specific DNA binding"/>
    <property type="evidence" value="ECO:0007669"/>
    <property type="project" value="TreeGrafter"/>
</dbReference>